<accession>A0A2T5GSA0</accession>
<dbReference type="Proteomes" id="UP000244189">
    <property type="component" value="Unassembled WGS sequence"/>
</dbReference>
<proteinExistence type="predicted"/>
<evidence type="ECO:0000256" key="1">
    <source>
        <dbReference type="SAM" id="Phobius"/>
    </source>
</evidence>
<keyword evidence="1" id="KW-0812">Transmembrane</keyword>
<evidence type="ECO:0000313" key="3">
    <source>
        <dbReference type="Proteomes" id="UP000244189"/>
    </source>
</evidence>
<gene>
    <name evidence="2" type="ORF">C8J26_0471</name>
</gene>
<feature type="transmembrane region" description="Helical" evidence="1">
    <location>
        <begin position="22"/>
        <end position="42"/>
    </location>
</feature>
<name>A0A2T5GSA0_9SPHN</name>
<dbReference type="RefSeq" id="WP_165391695.1">
    <property type="nucleotide sequence ID" value="NZ_JAPZPS010000003.1"/>
</dbReference>
<comment type="caution">
    <text evidence="2">The sequence shown here is derived from an EMBL/GenBank/DDBJ whole genome shotgun (WGS) entry which is preliminary data.</text>
</comment>
<keyword evidence="1" id="KW-0472">Membrane</keyword>
<dbReference type="EMBL" id="QAOG01000001">
    <property type="protein sequence ID" value="PTQ62194.1"/>
    <property type="molecule type" value="Genomic_DNA"/>
</dbReference>
<keyword evidence="3" id="KW-1185">Reference proteome</keyword>
<keyword evidence="1" id="KW-1133">Transmembrane helix</keyword>
<reference evidence="2 3" key="1">
    <citation type="submission" date="2018-04" db="EMBL/GenBank/DDBJ databases">
        <title>Genomic Encyclopedia of Type Strains, Phase III (KMG-III): the genomes of soil and plant-associated and newly described type strains.</title>
        <authorList>
            <person name="Whitman W."/>
        </authorList>
    </citation>
    <scope>NUCLEOTIDE SEQUENCE [LARGE SCALE GENOMIC DNA]</scope>
    <source>
        <strain evidence="2 3">MA101b</strain>
    </source>
</reference>
<organism evidence="2 3">
    <name type="scientific">Sphingomonas aurantiaca</name>
    <dbReference type="NCBI Taxonomy" id="185949"/>
    <lineage>
        <taxon>Bacteria</taxon>
        <taxon>Pseudomonadati</taxon>
        <taxon>Pseudomonadota</taxon>
        <taxon>Alphaproteobacteria</taxon>
        <taxon>Sphingomonadales</taxon>
        <taxon>Sphingomonadaceae</taxon>
        <taxon>Sphingomonas</taxon>
    </lineage>
</organism>
<protein>
    <submittedName>
        <fullName evidence="2">Uncharacterized protein</fullName>
    </submittedName>
</protein>
<sequence length="48" mass="5300">MTPLEPNQADLIRSRQRGRARVMALLLGAFVILIFAVSIAKIRAGMPH</sequence>
<dbReference type="AlphaFoldDB" id="A0A2T5GSA0"/>
<evidence type="ECO:0000313" key="2">
    <source>
        <dbReference type="EMBL" id="PTQ62194.1"/>
    </source>
</evidence>